<feature type="transmembrane region" description="Helical" evidence="1">
    <location>
        <begin position="92"/>
        <end position="114"/>
    </location>
</feature>
<dbReference type="RefSeq" id="WP_206573551.1">
    <property type="nucleotide sequence ID" value="NZ_JAFKCV010000004.1"/>
</dbReference>
<reference evidence="2" key="1">
    <citation type="submission" date="2021-03" db="EMBL/GenBank/DDBJ databases">
        <title>novel species isolated from a fishpond in China.</title>
        <authorList>
            <person name="Lu H."/>
            <person name="Cai Z."/>
        </authorList>
    </citation>
    <scope>NUCLEOTIDE SEQUENCE</scope>
    <source>
        <strain evidence="2">JCM 30855</strain>
    </source>
</reference>
<name>A0A939DMS0_9ALTE</name>
<feature type="transmembrane region" description="Helical" evidence="1">
    <location>
        <begin position="6"/>
        <end position="26"/>
    </location>
</feature>
<accession>A0A939DMS0</accession>
<proteinExistence type="predicted"/>
<dbReference type="Proteomes" id="UP000664654">
    <property type="component" value="Unassembled WGS sequence"/>
</dbReference>
<feature type="transmembrane region" description="Helical" evidence="1">
    <location>
        <begin position="59"/>
        <end position="80"/>
    </location>
</feature>
<organism evidence="2 3">
    <name type="scientific">Bowmanella dokdonensis</name>
    <dbReference type="NCBI Taxonomy" id="751969"/>
    <lineage>
        <taxon>Bacteria</taxon>
        <taxon>Pseudomonadati</taxon>
        <taxon>Pseudomonadota</taxon>
        <taxon>Gammaproteobacteria</taxon>
        <taxon>Alteromonadales</taxon>
        <taxon>Alteromonadaceae</taxon>
        <taxon>Bowmanella</taxon>
    </lineage>
</organism>
<keyword evidence="3" id="KW-1185">Reference proteome</keyword>
<sequence>MIAQILICLSAGIILLLGTVHLIYTFSGNKLKPRHPSLQSQMEQVSPVITSQTSMWQAWIGFNASHSLGAILFGLVYGYLALVHPVLLFHSWFLLGTGLVMLFSLLALATCYWFSIPFRGICLATLSFLAGTISFWWAT</sequence>
<dbReference type="InterPro" id="IPR058068">
    <property type="entry name" value="LIC_13387-like"/>
</dbReference>
<dbReference type="NCBIfam" id="NF047765">
    <property type="entry name" value="LIC_13387_fam"/>
    <property type="match status" value="1"/>
</dbReference>
<evidence type="ECO:0000256" key="1">
    <source>
        <dbReference type="SAM" id="Phobius"/>
    </source>
</evidence>
<gene>
    <name evidence="2" type="ORF">J0A66_09445</name>
</gene>
<keyword evidence="1" id="KW-1133">Transmembrane helix</keyword>
<keyword evidence="1" id="KW-0812">Transmembrane</keyword>
<comment type="caution">
    <text evidence="2">The sequence shown here is derived from an EMBL/GenBank/DDBJ whole genome shotgun (WGS) entry which is preliminary data.</text>
</comment>
<protein>
    <submittedName>
        <fullName evidence="2">Uncharacterized protein</fullName>
    </submittedName>
</protein>
<dbReference type="EMBL" id="JAFKCV010000004">
    <property type="protein sequence ID" value="MBN7825444.1"/>
    <property type="molecule type" value="Genomic_DNA"/>
</dbReference>
<feature type="transmembrane region" description="Helical" evidence="1">
    <location>
        <begin position="121"/>
        <end position="138"/>
    </location>
</feature>
<dbReference type="AlphaFoldDB" id="A0A939DMS0"/>
<keyword evidence="1" id="KW-0472">Membrane</keyword>
<evidence type="ECO:0000313" key="2">
    <source>
        <dbReference type="EMBL" id="MBN7825444.1"/>
    </source>
</evidence>
<evidence type="ECO:0000313" key="3">
    <source>
        <dbReference type="Proteomes" id="UP000664654"/>
    </source>
</evidence>